<dbReference type="Proteomes" id="UP000189796">
    <property type="component" value="Chromosome I"/>
</dbReference>
<proteinExistence type="predicted"/>
<gene>
    <name evidence="1" type="ORF">SAMN05443248_6481</name>
</gene>
<evidence type="ECO:0000313" key="1">
    <source>
        <dbReference type="EMBL" id="SHH85039.1"/>
    </source>
</evidence>
<dbReference type="EMBL" id="LT670817">
    <property type="protein sequence ID" value="SHH85039.1"/>
    <property type="molecule type" value="Genomic_DNA"/>
</dbReference>
<protein>
    <submittedName>
        <fullName evidence="1">Uncharacterized protein</fullName>
    </submittedName>
</protein>
<organism evidence="1 2">
    <name type="scientific">Bradyrhizobium erythrophlei</name>
    <dbReference type="NCBI Taxonomy" id="1437360"/>
    <lineage>
        <taxon>Bacteria</taxon>
        <taxon>Pseudomonadati</taxon>
        <taxon>Pseudomonadota</taxon>
        <taxon>Alphaproteobacteria</taxon>
        <taxon>Hyphomicrobiales</taxon>
        <taxon>Nitrobacteraceae</taxon>
        <taxon>Bradyrhizobium</taxon>
    </lineage>
</organism>
<dbReference type="RefSeq" id="WP_079604876.1">
    <property type="nucleotide sequence ID" value="NZ_LT670817.1"/>
</dbReference>
<name>A0A1M5WBR4_9BRAD</name>
<reference evidence="1 2" key="1">
    <citation type="submission" date="2016-11" db="EMBL/GenBank/DDBJ databases">
        <authorList>
            <person name="Jaros S."/>
            <person name="Januszkiewicz K."/>
            <person name="Wedrychowicz H."/>
        </authorList>
    </citation>
    <scope>NUCLEOTIDE SEQUENCE [LARGE SCALE GENOMIC DNA]</scope>
    <source>
        <strain evidence="1 2">GAS138</strain>
    </source>
</reference>
<evidence type="ECO:0000313" key="2">
    <source>
        <dbReference type="Proteomes" id="UP000189796"/>
    </source>
</evidence>
<sequence length="63" mass="7111">MTSTQYVTNMARTFMAAEMVMAAVNRGATLAARARAEKVLDDYFALVELAVSWTEHNPLDRRF</sequence>
<accession>A0A1M5WBR4</accession>
<dbReference type="AlphaFoldDB" id="A0A1M5WBR4"/>